<dbReference type="Pfam" id="PF01266">
    <property type="entry name" value="DAO"/>
    <property type="match status" value="1"/>
</dbReference>
<dbReference type="GO" id="GO:0016491">
    <property type="term" value="F:oxidoreductase activity"/>
    <property type="evidence" value="ECO:0007669"/>
    <property type="project" value="UniProtKB-KW"/>
</dbReference>
<sequence length="411" mass="43144">MGLTARLDLRGGRPCWNTSDADAGASDAVDDGVHDVAIVGAGIMGAMLAERLTRQGLSVAILDRRAPSHGATSASTALVMWGADTPLTHLAEQIGWAPSVRRWRSVKAAVESLSADLKALRIDCGWLERPELYLAGDLLDDDGLRAEAAARRRAGLPSTYLPAKPVAERFGIPERPAILSQGAFEVDPMALTLGLLATARRRGATATYPADVLALESAADEVRLVTENATLRARHVVLATGYEAARPALPSSFTLSSSFAIATAPGSLPRWRENALIWEAAQPYLYARTTRDGRLVIGGEDEPSADPEARDHAIEAKAVALARRGAGLVGGPPLSPDCAWGATFGSSPDGLPAIGSVRGFERIWLAAGFGGNGVSFARLAAELIAGAIAGAPSPMLADFSPYRFESQHENA</sequence>
<dbReference type="SUPFAM" id="SSF51905">
    <property type="entry name" value="FAD/NAD(P)-binding domain"/>
    <property type="match status" value="1"/>
</dbReference>
<dbReference type="Gene3D" id="3.30.9.10">
    <property type="entry name" value="D-Amino Acid Oxidase, subunit A, domain 2"/>
    <property type="match status" value="1"/>
</dbReference>
<dbReference type="GO" id="GO:0005737">
    <property type="term" value="C:cytoplasm"/>
    <property type="evidence" value="ECO:0007669"/>
    <property type="project" value="TreeGrafter"/>
</dbReference>
<dbReference type="PANTHER" id="PTHR13847">
    <property type="entry name" value="SARCOSINE DEHYDROGENASE-RELATED"/>
    <property type="match status" value="1"/>
</dbReference>
<dbReference type="AlphaFoldDB" id="A0A839ZTI2"/>
<dbReference type="InterPro" id="IPR036188">
    <property type="entry name" value="FAD/NAD-bd_sf"/>
</dbReference>
<evidence type="ECO:0000256" key="1">
    <source>
        <dbReference type="ARBA" id="ARBA00023002"/>
    </source>
</evidence>
<dbReference type="Proteomes" id="UP000530564">
    <property type="component" value="Unassembled WGS sequence"/>
</dbReference>
<gene>
    <name evidence="3" type="ORF">GGQ61_000015</name>
</gene>
<evidence type="ECO:0000259" key="2">
    <source>
        <dbReference type="Pfam" id="PF01266"/>
    </source>
</evidence>
<reference evidence="3 4" key="1">
    <citation type="submission" date="2020-08" db="EMBL/GenBank/DDBJ databases">
        <title>Genomic Encyclopedia of Type Strains, Phase IV (KMG-IV): sequencing the most valuable type-strain genomes for metagenomic binning, comparative biology and taxonomic classification.</title>
        <authorList>
            <person name="Goeker M."/>
        </authorList>
    </citation>
    <scope>NUCLEOTIDE SEQUENCE [LARGE SCALE GENOMIC DNA]</scope>
    <source>
        <strain evidence="3 4">DSM 21793</strain>
    </source>
</reference>
<dbReference type="PRINTS" id="PR00420">
    <property type="entry name" value="RNGMNOXGNASE"/>
</dbReference>
<dbReference type="RefSeq" id="WP_183769340.1">
    <property type="nucleotide sequence ID" value="NZ_JACIDK010000001.1"/>
</dbReference>
<evidence type="ECO:0000313" key="3">
    <source>
        <dbReference type="EMBL" id="MBB3889318.1"/>
    </source>
</evidence>
<dbReference type="EMBL" id="JACIDK010000001">
    <property type="protein sequence ID" value="MBB3889318.1"/>
    <property type="molecule type" value="Genomic_DNA"/>
</dbReference>
<accession>A0A839ZTI2</accession>
<organism evidence="3 4">
    <name type="scientific">Phenylobacterium haematophilum</name>
    <dbReference type="NCBI Taxonomy" id="98513"/>
    <lineage>
        <taxon>Bacteria</taxon>
        <taxon>Pseudomonadati</taxon>
        <taxon>Pseudomonadota</taxon>
        <taxon>Alphaproteobacteria</taxon>
        <taxon>Caulobacterales</taxon>
        <taxon>Caulobacteraceae</taxon>
        <taxon>Phenylobacterium</taxon>
    </lineage>
</organism>
<protein>
    <submittedName>
        <fullName evidence="3">Glycine/D-amino acid oxidase-like deaminating enzyme</fullName>
    </submittedName>
</protein>
<feature type="domain" description="FAD dependent oxidoreductase" evidence="2">
    <location>
        <begin position="35"/>
        <end position="385"/>
    </location>
</feature>
<keyword evidence="1" id="KW-0560">Oxidoreductase</keyword>
<dbReference type="PANTHER" id="PTHR13847:SF201">
    <property type="entry name" value="PUTATIBE OXIDOREDUCTASE"/>
    <property type="match status" value="1"/>
</dbReference>
<proteinExistence type="predicted"/>
<dbReference type="InterPro" id="IPR006076">
    <property type="entry name" value="FAD-dep_OxRdtase"/>
</dbReference>
<evidence type="ECO:0000313" key="4">
    <source>
        <dbReference type="Proteomes" id="UP000530564"/>
    </source>
</evidence>
<dbReference type="Gene3D" id="3.50.50.60">
    <property type="entry name" value="FAD/NAD(P)-binding domain"/>
    <property type="match status" value="1"/>
</dbReference>
<comment type="caution">
    <text evidence="3">The sequence shown here is derived from an EMBL/GenBank/DDBJ whole genome shotgun (WGS) entry which is preliminary data.</text>
</comment>
<name>A0A839ZTI2_9CAUL</name>
<keyword evidence="4" id="KW-1185">Reference proteome</keyword>